<dbReference type="AlphaFoldDB" id="A0A2J7PHS1"/>
<organism evidence="1 2">
    <name type="scientific">Cryptotermes secundus</name>
    <dbReference type="NCBI Taxonomy" id="105785"/>
    <lineage>
        <taxon>Eukaryota</taxon>
        <taxon>Metazoa</taxon>
        <taxon>Ecdysozoa</taxon>
        <taxon>Arthropoda</taxon>
        <taxon>Hexapoda</taxon>
        <taxon>Insecta</taxon>
        <taxon>Pterygota</taxon>
        <taxon>Neoptera</taxon>
        <taxon>Polyneoptera</taxon>
        <taxon>Dictyoptera</taxon>
        <taxon>Blattodea</taxon>
        <taxon>Blattoidea</taxon>
        <taxon>Termitoidae</taxon>
        <taxon>Kalotermitidae</taxon>
        <taxon>Cryptotermitinae</taxon>
        <taxon>Cryptotermes</taxon>
    </lineage>
</organism>
<name>A0A2J7PHS1_9NEOP</name>
<keyword evidence="2" id="KW-1185">Reference proteome</keyword>
<comment type="caution">
    <text evidence="1">The sequence shown here is derived from an EMBL/GenBank/DDBJ whole genome shotgun (WGS) entry which is preliminary data.</text>
</comment>
<sequence>MTKFDMSVPFTELNTYTICNECSSSTTSTVMCTVSNLYTKAEVINESMYNEESRYKKEICSGIS</sequence>
<accession>A0A2J7PHS1</accession>
<reference evidence="1 2" key="1">
    <citation type="submission" date="2017-12" db="EMBL/GenBank/DDBJ databases">
        <title>Hemimetabolous genomes reveal molecular basis of termite eusociality.</title>
        <authorList>
            <person name="Harrison M.C."/>
            <person name="Jongepier E."/>
            <person name="Robertson H.M."/>
            <person name="Arning N."/>
            <person name="Bitard-Feildel T."/>
            <person name="Chao H."/>
            <person name="Childers C.P."/>
            <person name="Dinh H."/>
            <person name="Doddapaneni H."/>
            <person name="Dugan S."/>
            <person name="Gowin J."/>
            <person name="Greiner C."/>
            <person name="Han Y."/>
            <person name="Hu H."/>
            <person name="Hughes D.S.T."/>
            <person name="Huylmans A.-K."/>
            <person name="Kemena C."/>
            <person name="Kremer L.P.M."/>
            <person name="Lee S.L."/>
            <person name="Lopez-Ezquerra A."/>
            <person name="Mallet L."/>
            <person name="Monroy-Kuhn J.M."/>
            <person name="Moser A."/>
            <person name="Murali S.C."/>
            <person name="Muzny D.M."/>
            <person name="Otani S."/>
            <person name="Piulachs M.-D."/>
            <person name="Poelchau M."/>
            <person name="Qu J."/>
            <person name="Schaub F."/>
            <person name="Wada-Katsumata A."/>
            <person name="Worley K.C."/>
            <person name="Xie Q."/>
            <person name="Ylla G."/>
            <person name="Poulsen M."/>
            <person name="Gibbs R.A."/>
            <person name="Schal C."/>
            <person name="Richards S."/>
            <person name="Belles X."/>
            <person name="Korb J."/>
            <person name="Bornberg-Bauer E."/>
        </authorList>
    </citation>
    <scope>NUCLEOTIDE SEQUENCE [LARGE SCALE GENOMIC DNA]</scope>
    <source>
        <tissue evidence="1">Whole body</tissue>
    </source>
</reference>
<gene>
    <name evidence="1" type="ORF">B7P43_G07999</name>
</gene>
<protein>
    <submittedName>
        <fullName evidence="1">Uncharacterized protein</fullName>
    </submittedName>
</protein>
<dbReference type="EMBL" id="NEVH01025133">
    <property type="protein sequence ID" value="PNF15886.1"/>
    <property type="molecule type" value="Genomic_DNA"/>
</dbReference>
<evidence type="ECO:0000313" key="1">
    <source>
        <dbReference type="EMBL" id="PNF15886.1"/>
    </source>
</evidence>
<dbReference type="InParanoid" id="A0A2J7PHS1"/>
<proteinExistence type="predicted"/>
<dbReference type="Proteomes" id="UP000235965">
    <property type="component" value="Unassembled WGS sequence"/>
</dbReference>
<evidence type="ECO:0000313" key="2">
    <source>
        <dbReference type="Proteomes" id="UP000235965"/>
    </source>
</evidence>